<dbReference type="Proteomes" id="UP000053260">
    <property type="component" value="Unassembled WGS sequence"/>
</dbReference>
<dbReference type="AlphaFoldDB" id="A0A117RZG3"/>
<name>A0A117RZG3_9ACTN</name>
<dbReference type="STRING" id="909626.AQJ91_31380"/>
<keyword evidence="3" id="KW-1185">Reference proteome</keyword>
<evidence type="ECO:0000313" key="3">
    <source>
        <dbReference type="Proteomes" id="UP000053260"/>
    </source>
</evidence>
<dbReference type="RefSeq" id="WP_067028248.1">
    <property type="nucleotide sequence ID" value="NZ_KQ949098.1"/>
</dbReference>
<keyword evidence="1" id="KW-1133">Transmembrane helix</keyword>
<keyword evidence="1" id="KW-0812">Transmembrane</keyword>
<protein>
    <submittedName>
        <fullName evidence="2">Uncharacterized protein</fullName>
    </submittedName>
</protein>
<feature type="transmembrane region" description="Helical" evidence="1">
    <location>
        <begin position="58"/>
        <end position="79"/>
    </location>
</feature>
<dbReference type="EMBL" id="LMXB01000076">
    <property type="protein sequence ID" value="KUO17359.1"/>
    <property type="molecule type" value="Genomic_DNA"/>
</dbReference>
<keyword evidence="1" id="KW-0472">Membrane</keyword>
<comment type="caution">
    <text evidence="2">The sequence shown here is derived from an EMBL/GenBank/DDBJ whole genome shotgun (WGS) entry which is preliminary data.</text>
</comment>
<evidence type="ECO:0000256" key="1">
    <source>
        <dbReference type="SAM" id="Phobius"/>
    </source>
</evidence>
<organism evidence="2 3">
    <name type="scientific">Streptomyces dysideae</name>
    <dbReference type="NCBI Taxonomy" id="909626"/>
    <lineage>
        <taxon>Bacteria</taxon>
        <taxon>Bacillati</taxon>
        <taxon>Actinomycetota</taxon>
        <taxon>Actinomycetes</taxon>
        <taxon>Kitasatosporales</taxon>
        <taxon>Streptomycetaceae</taxon>
        <taxon>Streptomyces</taxon>
    </lineage>
</organism>
<accession>A0A117RZG3</accession>
<gene>
    <name evidence="2" type="ORF">AQJ91_31380</name>
</gene>
<evidence type="ECO:0000313" key="2">
    <source>
        <dbReference type="EMBL" id="KUO17359.1"/>
    </source>
</evidence>
<sequence length="104" mass="10664">MERPRILRGCLLWAGPALPALTADGLGLNEPHGLWPQLAVLAVLAAAVTVARRQPVAAFGAVAVLGLAAGPALFTVSYGPALAVRSSWRRAGPPSLCAVSVMSR</sequence>
<reference evidence="2 3" key="1">
    <citation type="submission" date="2015-10" db="EMBL/GenBank/DDBJ databases">
        <title>Draft genome sequence of Streptomyces sp. RV15, isolated from a marine sponge.</title>
        <authorList>
            <person name="Ruckert C."/>
            <person name="Abdelmohsen U.R."/>
            <person name="Winkler A."/>
            <person name="Hentschel U."/>
            <person name="Kalinowski J."/>
            <person name="Kampfer P."/>
            <person name="Glaeser S."/>
        </authorList>
    </citation>
    <scope>NUCLEOTIDE SEQUENCE [LARGE SCALE GENOMIC DNA]</scope>
    <source>
        <strain evidence="2 3">RV15</strain>
    </source>
</reference>
<proteinExistence type="predicted"/>